<evidence type="ECO:0000256" key="1">
    <source>
        <dbReference type="SAM" id="Phobius"/>
    </source>
</evidence>
<dbReference type="InterPro" id="IPR000160">
    <property type="entry name" value="GGDEF_dom"/>
</dbReference>
<dbReference type="InterPro" id="IPR029787">
    <property type="entry name" value="Nucleotide_cyclase"/>
</dbReference>
<keyword evidence="1" id="KW-0812">Transmembrane</keyword>
<evidence type="ECO:0000313" key="3">
    <source>
        <dbReference type="EMBL" id="MCM4084170.1"/>
    </source>
</evidence>
<feature type="transmembrane region" description="Helical" evidence="1">
    <location>
        <begin position="150"/>
        <end position="174"/>
    </location>
</feature>
<dbReference type="PANTHER" id="PTHR45138">
    <property type="entry name" value="REGULATORY COMPONENTS OF SENSORY TRANSDUCTION SYSTEM"/>
    <property type="match status" value="1"/>
</dbReference>
<keyword evidence="1" id="KW-1133">Transmembrane helix</keyword>
<dbReference type="Pfam" id="PF00990">
    <property type="entry name" value="GGDEF"/>
    <property type="match status" value="1"/>
</dbReference>
<comment type="caution">
    <text evidence="3">The sequence shown here is derived from an EMBL/GenBank/DDBJ whole genome shotgun (WGS) entry which is preliminary data.</text>
</comment>
<dbReference type="Gene3D" id="3.30.70.270">
    <property type="match status" value="1"/>
</dbReference>
<dbReference type="EMBL" id="JAMQOL010000072">
    <property type="protein sequence ID" value="MCM4084170.1"/>
    <property type="molecule type" value="Genomic_DNA"/>
</dbReference>
<dbReference type="NCBIfam" id="TIGR00254">
    <property type="entry name" value="GGDEF"/>
    <property type="match status" value="1"/>
</dbReference>
<dbReference type="PROSITE" id="PS50887">
    <property type="entry name" value="GGDEF"/>
    <property type="match status" value="1"/>
</dbReference>
<dbReference type="SMART" id="SM00267">
    <property type="entry name" value="GGDEF"/>
    <property type="match status" value="1"/>
</dbReference>
<dbReference type="InterPro" id="IPR050469">
    <property type="entry name" value="Diguanylate_Cyclase"/>
</dbReference>
<feature type="transmembrane region" description="Helical" evidence="1">
    <location>
        <begin position="120"/>
        <end position="138"/>
    </location>
</feature>
<evidence type="ECO:0000313" key="4">
    <source>
        <dbReference type="Proteomes" id="UP001523216"/>
    </source>
</evidence>
<feature type="domain" description="GGDEF" evidence="2">
    <location>
        <begin position="339"/>
        <end position="473"/>
    </location>
</feature>
<feature type="transmembrane region" description="Helical" evidence="1">
    <location>
        <begin position="279"/>
        <end position="296"/>
    </location>
</feature>
<dbReference type="CDD" id="cd01949">
    <property type="entry name" value="GGDEF"/>
    <property type="match status" value="1"/>
</dbReference>
<proteinExistence type="predicted"/>
<keyword evidence="4" id="KW-1185">Reference proteome</keyword>
<name>A0ABT0YEI5_9ACTN</name>
<dbReference type="Proteomes" id="UP001523216">
    <property type="component" value="Unassembled WGS sequence"/>
</dbReference>
<feature type="transmembrane region" description="Helical" evidence="1">
    <location>
        <begin position="181"/>
        <end position="202"/>
    </location>
</feature>
<protein>
    <submittedName>
        <fullName evidence="3">GGDEF domain-containing protein</fullName>
    </submittedName>
</protein>
<keyword evidence="1" id="KW-0472">Membrane</keyword>
<organism evidence="3 4">
    <name type="scientific">Paractinoplanes hotanensis</name>
    <dbReference type="NCBI Taxonomy" id="2906497"/>
    <lineage>
        <taxon>Bacteria</taxon>
        <taxon>Bacillati</taxon>
        <taxon>Actinomycetota</taxon>
        <taxon>Actinomycetes</taxon>
        <taxon>Micromonosporales</taxon>
        <taxon>Micromonosporaceae</taxon>
        <taxon>Paractinoplanes</taxon>
    </lineage>
</organism>
<reference evidence="3 4" key="1">
    <citation type="submission" date="2022-06" db="EMBL/GenBank/DDBJ databases">
        <title>Actinoplanes abujensis sp. nov., isolated from Nigerian arid soil.</title>
        <authorList>
            <person name="Ding P."/>
        </authorList>
    </citation>
    <scope>NUCLEOTIDE SEQUENCE [LARGE SCALE GENOMIC DNA]</scope>
    <source>
        <strain evidence="4">TRM88002</strain>
    </source>
</reference>
<feature type="transmembrane region" description="Helical" evidence="1">
    <location>
        <begin position="214"/>
        <end position="234"/>
    </location>
</feature>
<feature type="transmembrane region" description="Helical" evidence="1">
    <location>
        <begin position="27"/>
        <end position="46"/>
    </location>
</feature>
<sequence>MCLAALPMVVGVYYALLQVGDSVAGLQVAVYVSANVMLAVCCLVAARRHRSLSTVLLLISASAFLSGAADVVFYFLALVNGTVAYPSVADIGYVAAYPLMAAAMLALVRKRTPEWDGASTIDAAIVAVSAGYLTYEFVITPSIDVTANNIANLVSVAYPIGDLMLIAVGARLLLGAGPRPVPLAFFGGYLALVLFADTTYSIQSLNGTYEAGNLLDAIWMASGFLLAAGVLHPALPKMAERSSTRSPDATMSRLALLAAAASIAPTSLIVQLMRDREPHILIAATICNVLFWLVIARMAGLVSAQRHAAITDGLTGLRSRRFFDQALLNETIRAVRSGNPMSLLLLDIDHFKKVNDTFGHDGGDRVLVEVAHRLSRFVRPGDIVSRYGGEEFAILLPGADITQAQEIAERVRQGVAAAPIAVTKSSLYHVTVSIGVAPMPARDADPTSLIIFADRALYAAKNAGRNRVACTDSGLVKASLAESPVTY</sequence>
<dbReference type="PANTHER" id="PTHR45138:SF9">
    <property type="entry name" value="DIGUANYLATE CYCLASE DGCM-RELATED"/>
    <property type="match status" value="1"/>
</dbReference>
<evidence type="ECO:0000259" key="2">
    <source>
        <dbReference type="PROSITE" id="PS50887"/>
    </source>
</evidence>
<feature type="transmembrane region" description="Helical" evidence="1">
    <location>
        <begin position="254"/>
        <end position="273"/>
    </location>
</feature>
<accession>A0ABT0YEI5</accession>
<feature type="transmembrane region" description="Helical" evidence="1">
    <location>
        <begin position="91"/>
        <end position="108"/>
    </location>
</feature>
<dbReference type="RefSeq" id="WP_251803925.1">
    <property type="nucleotide sequence ID" value="NZ_JAMQOL010000072.1"/>
</dbReference>
<dbReference type="SUPFAM" id="SSF55073">
    <property type="entry name" value="Nucleotide cyclase"/>
    <property type="match status" value="1"/>
</dbReference>
<feature type="transmembrane region" description="Helical" evidence="1">
    <location>
        <begin position="55"/>
        <end position="79"/>
    </location>
</feature>
<gene>
    <name evidence="3" type="ORF">LXN57_42200</name>
</gene>
<dbReference type="InterPro" id="IPR043128">
    <property type="entry name" value="Rev_trsase/Diguanyl_cyclase"/>
</dbReference>